<keyword evidence="5 6" id="KW-0472">Membrane</keyword>
<evidence type="ECO:0000259" key="7">
    <source>
        <dbReference type="Pfam" id="PF12823"/>
    </source>
</evidence>
<dbReference type="OrthoDB" id="1121311at2"/>
<keyword evidence="9" id="KW-1185">Reference proteome</keyword>
<dbReference type="RefSeq" id="WP_138366577.1">
    <property type="nucleotide sequence ID" value="NZ_VCEJ01000004.1"/>
</dbReference>
<dbReference type="PANTHER" id="PTHR40077">
    <property type="entry name" value="MEMBRANE PROTEIN-RELATED"/>
    <property type="match status" value="1"/>
</dbReference>
<protein>
    <submittedName>
        <fullName evidence="8">DUF3817 domain-containing protein</fullName>
    </submittedName>
</protein>
<dbReference type="AlphaFoldDB" id="A0A5R9KY17"/>
<keyword evidence="4 6" id="KW-1133">Transmembrane helix</keyword>
<keyword evidence="2" id="KW-1003">Cell membrane</keyword>
<organism evidence="8 9">
    <name type="scientific">Dyadobacter luticola</name>
    <dbReference type="NCBI Taxonomy" id="1979387"/>
    <lineage>
        <taxon>Bacteria</taxon>
        <taxon>Pseudomonadati</taxon>
        <taxon>Bacteroidota</taxon>
        <taxon>Cytophagia</taxon>
        <taxon>Cytophagales</taxon>
        <taxon>Spirosomataceae</taxon>
        <taxon>Dyadobacter</taxon>
    </lineage>
</organism>
<reference evidence="8 9" key="1">
    <citation type="submission" date="2019-05" db="EMBL/GenBank/DDBJ databases">
        <authorList>
            <person name="Qu J.-H."/>
        </authorList>
    </citation>
    <scope>NUCLEOTIDE SEQUENCE [LARGE SCALE GENOMIC DNA]</scope>
    <source>
        <strain evidence="8 9">T17</strain>
    </source>
</reference>
<accession>A0A5R9KY17</accession>
<dbReference type="NCBIfam" id="TIGR03954">
    <property type="entry name" value="integ_memb_HG"/>
    <property type="match status" value="1"/>
</dbReference>
<dbReference type="GO" id="GO:0005886">
    <property type="term" value="C:plasma membrane"/>
    <property type="evidence" value="ECO:0007669"/>
    <property type="project" value="UniProtKB-SubCell"/>
</dbReference>
<evidence type="ECO:0000256" key="4">
    <source>
        <dbReference type="ARBA" id="ARBA00022989"/>
    </source>
</evidence>
<proteinExistence type="predicted"/>
<evidence type="ECO:0000256" key="3">
    <source>
        <dbReference type="ARBA" id="ARBA00022692"/>
    </source>
</evidence>
<feature type="transmembrane region" description="Helical" evidence="6">
    <location>
        <begin position="73"/>
        <end position="92"/>
    </location>
</feature>
<name>A0A5R9KY17_9BACT</name>
<comment type="subcellular location">
    <subcellularLocation>
        <location evidence="1">Cell membrane</location>
        <topology evidence="1">Multi-pass membrane protein</topology>
    </subcellularLocation>
</comment>
<dbReference type="Proteomes" id="UP000306402">
    <property type="component" value="Unassembled WGS sequence"/>
</dbReference>
<comment type="caution">
    <text evidence="8">The sequence shown here is derived from an EMBL/GenBank/DDBJ whole genome shotgun (WGS) entry which is preliminary data.</text>
</comment>
<dbReference type="InterPro" id="IPR023845">
    <property type="entry name" value="DUF3817_TM"/>
</dbReference>
<feature type="transmembrane region" description="Helical" evidence="6">
    <location>
        <begin position="46"/>
        <end position="67"/>
    </location>
</feature>
<evidence type="ECO:0000256" key="2">
    <source>
        <dbReference type="ARBA" id="ARBA00022475"/>
    </source>
</evidence>
<evidence type="ECO:0000313" key="9">
    <source>
        <dbReference type="Proteomes" id="UP000306402"/>
    </source>
</evidence>
<feature type="transmembrane region" description="Helical" evidence="6">
    <location>
        <begin position="15"/>
        <end position="34"/>
    </location>
</feature>
<gene>
    <name evidence="8" type="ORF">FEN17_17310</name>
</gene>
<sequence>MISELIKSSLGRFRIVAFMEGVSFLVLLGIAMPLKYLAGLPQAVRVVGMAHGVLFVLFVILLVQVAIEKSWPFKKSILSFFASLVPFGTFYADARWFKREQA</sequence>
<keyword evidence="3 6" id="KW-0812">Transmembrane</keyword>
<evidence type="ECO:0000313" key="8">
    <source>
        <dbReference type="EMBL" id="TLV01206.1"/>
    </source>
</evidence>
<evidence type="ECO:0000256" key="6">
    <source>
        <dbReference type="SAM" id="Phobius"/>
    </source>
</evidence>
<dbReference type="EMBL" id="VCEJ01000004">
    <property type="protein sequence ID" value="TLV01206.1"/>
    <property type="molecule type" value="Genomic_DNA"/>
</dbReference>
<evidence type="ECO:0000256" key="5">
    <source>
        <dbReference type="ARBA" id="ARBA00023136"/>
    </source>
</evidence>
<feature type="domain" description="DUF3817" evidence="7">
    <location>
        <begin position="10"/>
        <end position="96"/>
    </location>
</feature>
<dbReference type="PANTHER" id="PTHR40077:SF1">
    <property type="entry name" value="MEMBRANE PROTEIN"/>
    <property type="match status" value="1"/>
</dbReference>
<evidence type="ECO:0000256" key="1">
    <source>
        <dbReference type="ARBA" id="ARBA00004651"/>
    </source>
</evidence>
<dbReference type="Pfam" id="PF12823">
    <property type="entry name" value="DUF3817"/>
    <property type="match status" value="1"/>
</dbReference>